<dbReference type="Gene3D" id="3.10.180.10">
    <property type="entry name" value="2,3-Dihydroxybiphenyl 1,2-Dioxygenase, domain 1"/>
    <property type="match status" value="1"/>
</dbReference>
<protein>
    <submittedName>
        <fullName evidence="2">Catechol 2,3-dioxygenase-like lactoylglutathione lyase family enzyme</fullName>
    </submittedName>
</protein>
<keyword evidence="3" id="KW-1185">Reference proteome</keyword>
<dbReference type="SUPFAM" id="SSF54593">
    <property type="entry name" value="Glyoxalase/Bleomycin resistance protein/Dihydroxybiphenyl dioxygenase"/>
    <property type="match status" value="1"/>
</dbReference>
<name>A0A7W9LJW3_9ACTN</name>
<evidence type="ECO:0000313" key="3">
    <source>
        <dbReference type="Proteomes" id="UP000542813"/>
    </source>
</evidence>
<gene>
    <name evidence="2" type="ORF">HD601_001039</name>
</gene>
<dbReference type="GO" id="GO:0016829">
    <property type="term" value="F:lyase activity"/>
    <property type="evidence" value="ECO:0007669"/>
    <property type="project" value="UniProtKB-KW"/>
</dbReference>
<reference evidence="2 3" key="1">
    <citation type="submission" date="2020-08" db="EMBL/GenBank/DDBJ databases">
        <title>Sequencing the genomes of 1000 actinobacteria strains.</title>
        <authorList>
            <person name="Klenk H.-P."/>
        </authorList>
    </citation>
    <scope>NUCLEOTIDE SEQUENCE [LARGE SCALE GENOMIC DNA]</scope>
    <source>
        <strain evidence="2 3">DSM 102122</strain>
    </source>
</reference>
<dbReference type="RefSeq" id="WP_184819931.1">
    <property type="nucleotide sequence ID" value="NZ_JACHMM010000001.1"/>
</dbReference>
<dbReference type="GO" id="GO:0051213">
    <property type="term" value="F:dioxygenase activity"/>
    <property type="evidence" value="ECO:0007669"/>
    <property type="project" value="UniProtKB-KW"/>
</dbReference>
<dbReference type="AlphaFoldDB" id="A0A7W9LJW3"/>
<comment type="caution">
    <text evidence="2">The sequence shown here is derived from an EMBL/GenBank/DDBJ whole genome shotgun (WGS) entry which is preliminary data.</text>
</comment>
<dbReference type="PANTHER" id="PTHR36503:SF3">
    <property type="entry name" value="BLR0126 PROTEIN"/>
    <property type="match status" value="1"/>
</dbReference>
<organism evidence="2 3">
    <name type="scientific">Jiangella mangrovi</name>
    <dbReference type="NCBI Taxonomy" id="1524084"/>
    <lineage>
        <taxon>Bacteria</taxon>
        <taxon>Bacillati</taxon>
        <taxon>Actinomycetota</taxon>
        <taxon>Actinomycetes</taxon>
        <taxon>Jiangellales</taxon>
        <taxon>Jiangellaceae</taxon>
        <taxon>Jiangella</taxon>
    </lineage>
</organism>
<sequence length="132" mass="13980">MTQPRFAAIGFPVADMARSLEFYRALGLDVPDGAEDAPHVEIELAPGVKLLLDTHATIASFDPGFTPPEESGANLAFDCGDPAGVDELYEKLTAAGYESHLAPWDAFWGQRYAVVLGPDGNGVDLYAALPAS</sequence>
<proteinExistence type="predicted"/>
<dbReference type="Proteomes" id="UP000542813">
    <property type="component" value="Unassembled WGS sequence"/>
</dbReference>
<dbReference type="PROSITE" id="PS51819">
    <property type="entry name" value="VOC"/>
    <property type="match status" value="1"/>
</dbReference>
<evidence type="ECO:0000313" key="2">
    <source>
        <dbReference type="EMBL" id="MBB5786464.1"/>
    </source>
</evidence>
<dbReference type="InterPro" id="IPR004360">
    <property type="entry name" value="Glyas_Fos-R_dOase_dom"/>
</dbReference>
<dbReference type="InterPro" id="IPR029068">
    <property type="entry name" value="Glyas_Bleomycin-R_OHBP_Dase"/>
</dbReference>
<dbReference type="Pfam" id="PF00903">
    <property type="entry name" value="Glyoxalase"/>
    <property type="match status" value="1"/>
</dbReference>
<evidence type="ECO:0000259" key="1">
    <source>
        <dbReference type="PROSITE" id="PS51819"/>
    </source>
</evidence>
<keyword evidence="2" id="KW-0223">Dioxygenase</keyword>
<dbReference type="EMBL" id="JACHMM010000001">
    <property type="protein sequence ID" value="MBB5786464.1"/>
    <property type="molecule type" value="Genomic_DNA"/>
</dbReference>
<feature type="domain" description="VOC" evidence="1">
    <location>
        <begin position="5"/>
        <end position="128"/>
    </location>
</feature>
<keyword evidence="2" id="KW-0560">Oxidoreductase</keyword>
<dbReference type="PANTHER" id="PTHR36503">
    <property type="entry name" value="BLR2520 PROTEIN"/>
    <property type="match status" value="1"/>
</dbReference>
<keyword evidence="2" id="KW-0456">Lyase</keyword>
<dbReference type="InterPro" id="IPR037523">
    <property type="entry name" value="VOC_core"/>
</dbReference>
<accession>A0A7W9LJW3</accession>